<dbReference type="PANTHER" id="PTHR39341">
    <property type="entry name" value="BSL7085 PROTEIN"/>
    <property type="match status" value="1"/>
</dbReference>
<protein>
    <recommendedName>
        <fullName evidence="1">DUF1858 domain-containing protein</fullName>
    </recommendedName>
</protein>
<name>V4R1A3_9HYPH</name>
<dbReference type="Pfam" id="PF08984">
    <property type="entry name" value="DUF1858"/>
    <property type="match status" value="1"/>
</dbReference>
<evidence type="ECO:0000313" key="3">
    <source>
        <dbReference type="Proteomes" id="UP000017819"/>
    </source>
</evidence>
<dbReference type="Gene3D" id="1.10.3910.10">
    <property type="entry name" value="SP0561-like"/>
    <property type="match status" value="1"/>
</dbReference>
<dbReference type="Proteomes" id="UP000017819">
    <property type="component" value="Unassembled WGS sequence"/>
</dbReference>
<dbReference type="RefSeq" id="WP_023431742.1">
    <property type="nucleotide sequence ID" value="NZ_AWXZ01000018.1"/>
</dbReference>
<dbReference type="eggNOG" id="ENOG5033E1I">
    <property type="taxonomic scope" value="Bacteria"/>
</dbReference>
<gene>
    <name evidence="2" type="ORF">N177_1600</name>
</gene>
<organism evidence="2 3">
    <name type="scientific">Lutibaculum baratangense AMV1</name>
    <dbReference type="NCBI Taxonomy" id="631454"/>
    <lineage>
        <taxon>Bacteria</taxon>
        <taxon>Pseudomonadati</taxon>
        <taxon>Pseudomonadota</taxon>
        <taxon>Alphaproteobacteria</taxon>
        <taxon>Hyphomicrobiales</taxon>
        <taxon>Tepidamorphaceae</taxon>
        <taxon>Lutibaculum</taxon>
    </lineage>
</organism>
<sequence length="86" mass="9482">MSPVPPIPISPEMPVHVLMSAHRGTIPVFLRHRMRCVGCPVARLHTVRDACRDHEMDLATFLAEIEATVAEGEPGRARTQEEGQAT</sequence>
<dbReference type="PANTHER" id="PTHR39341:SF1">
    <property type="entry name" value="DUF1858 DOMAIN-CONTAINING PROTEIN"/>
    <property type="match status" value="1"/>
</dbReference>
<keyword evidence="3" id="KW-1185">Reference proteome</keyword>
<proteinExistence type="predicted"/>
<feature type="domain" description="DUF1858" evidence="1">
    <location>
        <begin position="9"/>
        <end position="61"/>
    </location>
</feature>
<comment type="caution">
    <text evidence="2">The sequence shown here is derived from an EMBL/GenBank/DDBJ whole genome shotgun (WGS) entry which is preliminary data.</text>
</comment>
<dbReference type="EMBL" id="AWXZ01000018">
    <property type="protein sequence ID" value="ESR25767.1"/>
    <property type="molecule type" value="Genomic_DNA"/>
</dbReference>
<evidence type="ECO:0000313" key="2">
    <source>
        <dbReference type="EMBL" id="ESR25767.1"/>
    </source>
</evidence>
<evidence type="ECO:0000259" key="1">
    <source>
        <dbReference type="Pfam" id="PF08984"/>
    </source>
</evidence>
<dbReference type="NCBIfam" id="TIGR03980">
    <property type="entry name" value="prismane_assoc"/>
    <property type="match status" value="1"/>
</dbReference>
<accession>V4R1A3</accession>
<dbReference type="SUPFAM" id="SSF140683">
    <property type="entry name" value="SP0561-like"/>
    <property type="match status" value="1"/>
</dbReference>
<dbReference type="InterPro" id="IPR023883">
    <property type="entry name" value="CHP03980_redox-disulphide"/>
</dbReference>
<dbReference type="InterPro" id="IPR038062">
    <property type="entry name" value="ScdA-like_N_sf"/>
</dbReference>
<dbReference type="InterPro" id="IPR015077">
    <property type="entry name" value="DUF1858"/>
</dbReference>
<reference evidence="2 3" key="1">
    <citation type="journal article" date="2014" name="Genome Announc.">
        <title>Draft Genome Sequence of Lutibaculum baratangense Strain AMV1T, Isolated from a Mud Volcano in Andamans, India.</title>
        <authorList>
            <person name="Singh A."/>
            <person name="Sreenivas A."/>
            <person name="Sathyanarayana Reddy G."/>
            <person name="Pinnaka A.K."/>
            <person name="Shivaji S."/>
        </authorList>
    </citation>
    <scope>NUCLEOTIDE SEQUENCE [LARGE SCALE GENOMIC DNA]</scope>
    <source>
        <strain evidence="2 3">AMV1</strain>
    </source>
</reference>
<dbReference type="STRING" id="631454.N177_1600"/>
<dbReference type="AlphaFoldDB" id="V4R1A3"/>
<dbReference type="OrthoDB" id="5397989at2"/>